<protein>
    <submittedName>
        <fullName evidence="5">Exonuclease sbcD, putative</fullName>
    </submittedName>
</protein>
<reference key="2">
    <citation type="submission" date="2011-03" db="EMBL/GenBank/DDBJ databases">
        <title>Complete genome sequence of the thermoacidophilic crenarchaeon Thermoproteus uzoniensis 768-20.</title>
        <authorList>
            <person name="Mardanov A.V."/>
            <person name="Gumerov V.M."/>
            <person name="Beletsky A.V."/>
            <person name="Prokofeva M.I."/>
            <person name="Bonch-Osmolovskaya E.A."/>
            <person name="Ravin N.V."/>
            <person name="Skryabin K.G."/>
        </authorList>
    </citation>
    <scope>NUCLEOTIDE SEQUENCE</scope>
    <source>
        <strain>768-20</strain>
    </source>
</reference>
<keyword evidence="6" id="KW-1185">Reference proteome</keyword>
<feature type="domain" description="Calcineurin-like phosphoesterase" evidence="4">
    <location>
        <begin position="1"/>
        <end position="117"/>
    </location>
</feature>
<evidence type="ECO:0000313" key="6">
    <source>
        <dbReference type="Proteomes" id="UP000008138"/>
    </source>
</evidence>
<dbReference type="HOGENOM" id="CLU_730803_0_0_2"/>
<dbReference type="KEGG" id="tuz:TUZN_0765"/>
<keyword evidence="3 5" id="KW-0269">Exonuclease</keyword>
<keyword evidence="2" id="KW-0378">Hydrolase</keyword>
<dbReference type="InterPro" id="IPR041796">
    <property type="entry name" value="Mre11_N"/>
</dbReference>
<dbReference type="AlphaFoldDB" id="F2L505"/>
<accession>F2L505</accession>
<keyword evidence="1" id="KW-0540">Nuclease</keyword>
<evidence type="ECO:0000313" key="5">
    <source>
        <dbReference type="EMBL" id="AEA12254.1"/>
    </source>
</evidence>
<organism evidence="5 6">
    <name type="scientific">Thermoproteus uzoniensis (strain 768-20)</name>
    <dbReference type="NCBI Taxonomy" id="999630"/>
    <lineage>
        <taxon>Archaea</taxon>
        <taxon>Thermoproteota</taxon>
        <taxon>Thermoprotei</taxon>
        <taxon>Thermoproteales</taxon>
        <taxon>Thermoproteaceae</taxon>
        <taxon>Thermoproteus</taxon>
    </lineage>
</organism>
<dbReference type="GeneID" id="10360303"/>
<proteinExistence type="predicted"/>
<sequence>MKIAHISDAHLGRQQYHLPEREEDYFQAFAEALRLAKGADAVVVTGDLLDTRRPSTRTLLRLLDILGETGLALYVVGGNHDYSHLRPDETPLRILDKVGAARLLCFQEADLGGVWLYGACATPRSKADEYRERILSARPGSVLAIHQAIEGVKARYPSAADEYTMPSRAFSGVKAVHIAAGHVHDHGVRHLVGALWAGSLEIWDSAEFETWDWRKGKWELYQEAAPKGFYIIDVAGRAASAKEVLLRPRRRMVKLRVFLDEEREAEAAFEEAAARFDAPGAVVKVELYGDVRGDLRPSRHAAAFSRALYVDVVDRTRKPSHAVARVGSAYEAVERLLRERLGAGADAVVKALAHARDGDRAAARKIMEEWLYAEVDRA</sequence>
<dbReference type="SUPFAM" id="SSF56300">
    <property type="entry name" value="Metallo-dependent phosphatases"/>
    <property type="match status" value="1"/>
</dbReference>
<dbReference type="PANTHER" id="PTHR30337">
    <property type="entry name" value="COMPONENT OF ATP-DEPENDENT DSDNA EXONUCLEASE"/>
    <property type="match status" value="1"/>
</dbReference>
<dbReference type="GO" id="GO:0004527">
    <property type="term" value="F:exonuclease activity"/>
    <property type="evidence" value="ECO:0007669"/>
    <property type="project" value="UniProtKB-KW"/>
</dbReference>
<dbReference type="PANTHER" id="PTHR30337:SF0">
    <property type="entry name" value="NUCLEASE SBCCD SUBUNIT D"/>
    <property type="match status" value="1"/>
</dbReference>
<reference evidence="5 6" key="1">
    <citation type="journal article" date="2011" name="J. Bacteriol.">
        <title>Complete genome sequence of the thermoacidophilic crenarchaeon Thermoproteus uzoniensis 768-20.</title>
        <authorList>
            <person name="Mardanov A.V."/>
            <person name="Gumerov V.M."/>
            <person name="Beletsky A.V."/>
            <person name="Prokofeva M.I."/>
            <person name="Bonch-Osmolovskaya E.A."/>
            <person name="Ravin N.V."/>
            <person name="Skryabin K.G."/>
        </authorList>
    </citation>
    <scope>NUCLEOTIDE SEQUENCE [LARGE SCALE GENOMIC DNA]</scope>
    <source>
        <strain evidence="5 6">768-20</strain>
    </source>
</reference>
<name>F2L505_THEU7</name>
<dbReference type="Proteomes" id="UP000008138">
    <property type="component" value="Chromosome"/>
</dbReference>
<dbReference type="OrthoDB" id="11638at2157"/>
<gene>
    <name evidence="5" type="ordered locus">TUZN_0765</name>
</gene>
<dbReference type="eggNOG" id="arCOG00397">
    <property type="taxonomic scope" value="Archaea"/>
</dbReference>
<dbReference type="InterPro" id="IPR004843">
    <property type="entry name" value="Calcineurin-like_PHP"/>
</dbReference>
<dbReference type="CDD" id="cd00840">
    <property type="entry name" value="MPP_Mre11_N"/>
    <property type="match status" value="1"/>
</dbReference>
<dbReference type="STRING" id="999630.TUZN_0765"/>
<evidence type="ECO:0000256" key="2">
    <source>
        <dbReference type="ARBA" id="ARBA00022801"/>
    </source>
</evidence>
<evidence type="ECO:0000259" key="4">
    <source>
        <dbReference type="Pfam" id="PF00149"/>
    </source>
</evidence>
<dbReference type="EMBL" id="CP002590">
    <property type="protein sequence ID" value="AEA12254.1"/>
    <property type="molecule type" value="Genomic_DNA"/>
</dbReference>
<dbReference type="Gene3D" id="3.60.21.10">
    <property type="match status" value="1"/>
</dbReference>
<evidence type="ECO:0000256" key="3">
    <source>
        <dbReference type="ARBA" id="ARBA00022839"/>
    </source>
</evidence>
<dbReference type="RefSeq" id="WP_013679590.1">
    <property type="nucleotide sequence ID" value="NC_015315.1"/>
</dbReference>
<dbReference type="InterPro" id="IPR029052">
    <property type="entry name" value="Metallo-depent_PP-like"/>
</dbReference>
<dbReference type="InterPro" id="IPR050535">
    <property type="entry name" value="DNA_Repair-Maintenance_Comp"/>
</dbReference>
<evidence type="ECO:0000256" key="1">
    <source>
        <dbReference type="ARBA" id="ARBA00022722"/>
    </source>
</evidence>
<dbReference type="Pfam" id="PF00149">
    <property type="entry name" value="Metallophos"/>
    <property type="match status" value="1"/>
</dbReference>